<protein>
    <submittedName>
        <fullName evidence="1">Uncharacterized protein</fullName>
    </submittedName>
</protein>
<dbReference type="EMBL" id="ADCP02000002">
    <property type="protein sequence ID" value="EFV45911.1"/>
    <property type="molecule type" value="Genomic_DNA"/>
</dbReference>
<dbReference type="AlphaFoldDB" id="E5Y248"/>
<reference evidence="1 2" key="2">
    <citation type="submission" date="2013-04" db="EMBL/GenBank/DDBJ databases">
        <title>The Genome Sequence of Bilophila wadsworthia 3_1_6.</title>
        <authorList>
            <consortium name="The Broad Institute Genomics Platform"/>
            <person name="Earl A."/>
            <person name="Ward D."/>
            <person name="Feldgarden M."/>
            <person name="Gevers D."/>
            <person name="Sibley C."/>
            <person name="Strauss J."/>
            <person name="Allen-Vercoe E."/>
            <person name="Walker B."/>
            <person name="Young S."/>
            <person name="Zeng Q."/>
            <person name="Gargeya S."/>
            <person name="Fitzgerald M."/>
            <person name="Haas B."/>
            <person name="Abouelleil A."/>
            <person name="Allen A.W."/>
            <person name="Alvarado L."/>
            <person name="Arachchi H.M."/>
            <person name="Berlin A.M."/>
            <person name="Chapman S.B."/>
            <person name="Gainer-Dewar J."/>
            <person name="Goldberg J."/>
            <person name="Griggs A."/>
            <person name="Gujja S."/>
            <person name="Hansen M."/>
            <person name="Howarth C."/>
            <person name="Imamovic A."/>
            <person name="Ireland A."/>
            <person name="Larimer J."/>
            <person name="McCowan C."/>
            <person name="Murphy C."/>
            <person name="Pearson M."/>
            <person name="Poon T.W."/>
            <person name="Priest M."/>
            <person name="Roberts A."/>
            <person name="Saif S."/>
            <person name="Shea T."/>
            <person name="Sisk P."/>
            <person name="Sykes S."/>
            <person name="Wortman J."/>
            <person name="Nusbaum C."/>
            <person name="Birren B."/>
        </authorList>
    </citation>
    <scope>NUCLEOTIDE SEQUENCE [LARGE SCALE GENOMIC DNA]</scope>
    <source>
        <strain evidence="1 2">3_1_6</strain>
    </source>
</reference>
<keyword evidence="2" id="KW-1185">Reference proteome</keyword>
<gene>
    <name evidence="1" type="ORF">HMPREF0179_00258</name>
</gene>
<dbReference type="RefSeq" id="WP_005024362.1">
    <property type="nucleotide sequence ID" value="NZ_KE150239.1"/>
</dbReference>
<evidence type="ECO:0000313" key="1">
    <source>
        <dbReference type="EMBL" id="EFV45911.1"/>
    </source>
</evidence>
<reference evidence="1 2" key="1">
    <citation type="submission" date="2010-10" db="EMBL/GenBank/DDBJ databases">
        <authorList>
            <consortium name="The Broad Institute Genome Sequencing Platform"/>
            <person name="Ward D."/>
            <person name="Earl A."/>
            <person name="Feldgarden M."/>
            <person name="Young S.K."/>
            <person name="Gargeya S."/>
            <person name="Zeng Q."/>
            <person name="Alvarado L."/>
            <person name="Berlin A."/>
            <person name="Bochicchio J."/>
            <person name="Chapman S.B."/>
            <person name="Chen Z."/>
            <person name="Freedman E."/>
            <person name="Gellesch M."/>
            <person name="Goldberg J."/>
            <person name="Griggs A."/>
            <person name="Gujja S."/>
            <person name="Heilman E."/>
            <person name="Heiman D."/>
            <person name="Howarth C."/>
            <person name="Mehta T."/>
            <person name="Neiman D."/>
            <person name="Pearson M."/>
            <person name="Roberts A."/>
            <person name="Saif S."/>
            <person name="Shea T."/>
            <person name="Shenoy N."/>
            <person name="Sisk P."/>
            <person name="Stolte C."/>
            <person name="Sykes S."/>
            <person name="White J."/>
            <person name="Yandava C."/>
            <person name="Allen-Vercoe E."/>
            <person name="Sibley C."/>
            <person name="Ambrose C.E."/>
            <person name="Strauss J."/>
            <person name="Daigneault M."/>
            <person name="Haas B."/>
            <person name="Nusbaum C."/>
            <person name="Birren B."/>
        </authorList>
    </citation>
    <scope>NUCLEOTIDE SEQUENCE [LARGE SCALE GENOMIC DNA]</scope>
    <source>
        <strain evidence="1 2">3_1_6</strain>
    </source>
</reference>
<accession>E5Y248</accession>
<proteinExistence type="predicted"/>
<organism evidence="1 2">
    <name type="scientific">Bilophila wadsworthia (strain 3_1_6)</name>
    <dbReference type="NCBI Taxonomy" id="563192"/>
    <lineage>
        <taxon>Bacteria</taxon>
        <taxon>Pseudomonadati</taxon>
        <taxon>Thermodesulfobacteriota</taxon>
        <taxon>Desulfovibrionia</taxon>
        <taxon>Desulfovibrionales</taxon>
        <taxon>Desulfovibrionaceae</taxon>
        <taxon>Bilophila</taxon>
    </lineage>
</organism>
<dbReference type="GeneID" id="78086954"/>
<dbReference type="Proteomes" id="UP000006034">
    <property type="component" value="Unassembled WGS sequence"/>
</dbReference>
<evidence type="ECO:0000313" key="2">
    <source>
        <dbReference type="Proteomes" id="UP000006034"/>
    </source>
</evidence>
<name>E5Y248_BILW3</name>
<dbReference type="STRING" id="563192.HMPREF0179_00258"/>
<sequence length="61" mass="7101">MHIWQICDIHARDFVGMAGQARPIRLEAVRAECDRTDDPEGNFQKVMLIEAILFPSRYLKK</sequence>
<dbReference type="HOGENOM" id="CLU_2913248_0_0_7"/>
<comment type="caution">
    <text evidence="1">The sequence shown here is derived from an EMBL/GenBank/DDBJ whole genome shotgun (WGS) entry which is preliminary data.</text>
</comment>